<dbReference type="GO" id="GO:0003726">
    <property type="term" value="F:double-stranded RNA adenosine deaminase activity"/>
    <property type="evidence" value="ECO:0007669"/>
    <property type="project" value="TreeGrafter"/>
</dbReference>
<feature type="domain" description="DRBM" evidence="3">
    <location>
        <begin position="314"/>
        <end position="377"/>
    </location>
</feature>
<evidence type="ECO:0000256" key="2">
    <source>
        <dbReference type="SAM" id="MobiDB-lite"/>
    </source>
</evidence>
<dbReference type="PROSITE" id="PS50141">
    <property type="entry name" value="A_DEAMIN_EDITASE"/>
    <property type="match status" value="1"/>
</dbReference>
<reference evidence="5" key="1">
    <citation type="submission" date="2014-05" db="EMBL/GenBank/DDBJ databases">
        <authorList>
            <person name="Chronopoulou M."/>
        </authorList>
    </citation>
    <scope>NUCLEOTIDE SEQUENCE</scope>
    <source>
        <tissue evidence="5">Whole organism</tissue>
    </source>
</reference>
<evidence type="ECO:0000259" key="4">
    <source>
        <dbReference type="PROSITE" id="PS50141"/>
    </source>
</evidence>
<feature type="region of interest" description="Disordered" evidence="2">
    <location>
        <begin position="1"/>
        <end position="62"/>
    </location>
</feature>
<dbReference type="GO" id="GO:0006382">
    <property type="term" value="P:adenosine to inosine editing"/>
    <property type="evidence" value="ECO:0007669"/>
    <property type="project" value="TreeGrafter"/>
</dbReference>
<organism evidence="5">
    <name type="scientific">Lepeophtheirus salmonis</name>
    <name type="common">Salmon louse</name>
    <name type="synonym">Caligus salmonis</name>
    <dbReference type="NCBI Taxonomy" id="72036"/>
    <lineage>
        <taxon>Eukaryota</taxon>
        <taxon>Metazoa</taxon>
        <taxon>Ecdysozoa</taxon>
        <taxon>Arthropoda</taxon>
        <taxon>Crustacea</taxon>
        <taxon>Multicrustacea</taxon>
        <taxon>Hexanauplia</taxon>
        <taxon>Copepoda</taxon>
        <taxon>Siphonostomatoida</taxon>
        <taxon>Caligidae</taxon>
        <taxon>Lepeophtheirus</taxon>
    </lineage>
</organism>
<feature type="domain" description="A to I editase" evidence="4">
    <location>
        <begin position="446"/>
        <end position="913"/>
    </location>
</feature>
<dbReference type="PANTHER" id="PTHR10910">
    <property type="entry name" value="EUKARYOTE SPECIFIC DSRNA BINDING PROTEIN"/>
    <property type="match status" value="1"/>
</dbReference>
<feature type="domain" description="DRBM" evidence="3">
    <location>
        <begin position="217"/>
        <end position="283"/>
    </location>
</feature>
<dbReference type="KEGG" id="lsm:121116069"/>
<dbReference type="GO" id="GO:0005730">
    <property type="term" value="C:nucleolus"/>
    <property type="evidence" value="ECO:0007669"/>
    <property type="project" value="TreeGrafter"/>
</dbReference>
<feature type="compositionally biased region" description="Acidic residues" evidence="2">
    <location>
        <begin position="197"/>
        <end position="206"/>
    </location>
</feature>
<feature type="region of interest" description="Disordered" evidence="2">
    <location>
        <begin position="667"/>
        <end position="697"/>
    </location>
</feature>
<dbReference type="GO" id="GO:0005737">
    <property type="term" value="C:cytoplasm"/>
    <property type="evidence" value="ECO:0007669"/>
    <property type="project" value="TreeGrafter"/>
</dbReference>
<dbReference type="GeneID" id="121116069"/>
<evidence type="ECO:0008006" key="6">
    <source>
        <dbReference type="Google" id="ProtNLM"/>
    </source>
</evidence>
<feature type="compositionally biased region" description="Basic and acidic residues" evidence="2">
    <location>
        <begin position="1"/>
        <end position="25"/>
    </location>
</feature>
<accession>A0A0K2UCG3</accession>
<dbReference type="GO" id="GO:0006396">
    <property type="term" value="P:RNA processing"/>
    <property type="evidence" value="ECO:0007669"/>
    <property type="project" value="InterPro"/>
</dbReference>
<sequence>MKLEPVAESIDFHNVDARKEDDAAKKGSWSNSRDGAPRKGESMNPNLIPLGTPLSLRKPPSSPSASSVASFASCHSEFMEDSSVVQDHLDVEDEEMKTYSRNELEGIYGKLEFSIEKPCKVNGQNFQIRTMIFDQLFIGRSATMKDACERCCLKAVKYIKQHKLGPFAKEDLVDKKEKKRKRKGKKTSNTRGKSTKEDEEEDEEEQKLDFRNIPIKNAIMMLNEMFPPPKAPQYKVLSQTGPPNNPTFTMMCTIENKSYVGEGKSKKEAKLVSSQKAIEVLCGYKRSETRSVPEKSNPRANCDLDDWMELEGKNPVSILNELYPGIQYQLLSTTGPSHAPNFIIKAMLNNMSFEGSGKSKKDAKLNASKALLVHLHKVGFDPMTGDMMSTRENNDAAAIGHTFADQISQLVHSKYQELFGTTTYSKRRVMAAIVMTEEDKNPIVIAVTSGTKCINGEQISLEGCVVNDSHAEIVARRCLLLYLYSQLDKLSDKEGDSVFYRLDGNSRCHLKDGVEFHLFITTSPCGDARIFSLHETSLNGNKDKVVTKDKQIKDDPVDKSNIVEVEQAEPGTTVDEDEESSLAEKSDDFPLSDTIAPLNDNNNNEPKMNIVDAYNNEPTMETVDTNNNETKMWVIDANDNEPKIEVVDANNYEPTIEVVDENNNVELSSSTTSLVENDNQSAAAPANEKKSSDSSRGMLRSKIECGMGTVPISPKVQIQTWDGVMSGDRLLTMACSDKLLRWNVLGVQGACLTHLVYPIYFSTITVGSKFHPGHMKRALYDRIEPHISDLPKGFQMNNADLLATTSPETRQATKAHDYSVNWVMDQGQPEIVNGSTGKTINDSVSRLSKKMLFQKFLDLNGRILKVPFRSPCRYSEVKQMASDYQEAKSVFNLALKDAGCGVWIDKPIEQDQFSL</sequence>
<proteinExistence type="predicted"/>
<feature type="region of interest" description="Disordered" evidence="2">
    <location>
        <begin position="174"/>
        <end position="207"/>
    </location>
</feature>
<dbReference type="PROSITE" id="PS50137">
    <property type="entry name" value="DS_RBD"/>
    <property type="match status" value="2"/>
</dbReference>
<keyword evidence="1" id="KW-0694">RNA-binding</keyword>
<dbReference type="Pfam" id="PF00035">
    <property type="entry name" value="dsrm"/>
    <property type="match status" value="2"/>
</dbReference>
<dbReference type="InterPro" id="IPR002466">
    <property type="entry name" value="A_deamin"/>
</dbReference>
<dbReference type="SUPFAM" id="SSF54768">
    <property type="entry name" value="dsRNA-binding domain-like"/>
    <property type="match status" value="2"/>
</dbReference>
<evidence type="ECO:0000259" key="3">
    <source>
        <dbReference type="PROSITE" id="PS50137"/>
    </source>
</evidence>
<protein>
    <recommendedName>
        <fullName evidence="6">Double-stranded RNA-specific editase Adar</fullName>
    </recommendedName>
</protein>
<evidence type="ECO:0000256" key="1">
    <source>
        <dbReference type="PROSITE-ProRule" id="PRU00266"/>
    </source>
</evidence>
<dbReference type="OrthoDB" id="10268011at2759"/>
<evidence type="ECO:0000313" key="5">
    <source>
        <dbReference type="EMBL" id="CDW35381.1"/>
    </source>
</evidence>
<dbReference type="AlphaFoldDB" id="A0A0K2UCG3"/>
<dbReference type="SMART" id="SM00358">
    <property type="entry name" value="DSRM"/>
    <property type="match status" value="2"/>
</dbReference>
<feature type="region of interest" description="Disordered" evidence="2">
    <location>
        <begin position="569"/>
        <end position="606"/>
    </location>
</feature>
<dbReference type="InterPro" id="IPR014720">
    <property type="entry name" value="dsRBD_dom"/>
</dbReference>
<dbReference type="Pfam" id="PF02137">
    <property type="entry name" value="A_deamin"/>
    <property type="match status" value="2"/>
</dbReference>
<dbReference type="GO" id="GO:0008251">
    <property type="term" value="F:tRNA-specific adenosine deaminase activity"/>
    <property type="evidence" value="ECO:0007669"/>
    <property type="project" value="TreeGrafter"/>
</dbReference>
<dbReference type="GO" id="GO:0003725">
    <property type="term" value="F:double-stranded RNA binding"/>
    <property type="evidence" value="ECO:0007669"/>
    <property type="project" value="TreeGrafter"/>
</dbReference>
<dbReference type="RefSeq" id="XP_040566219.1">
    <property type="nucleotide sequence ID" value="XM_040710285.2"/>
</dbReference>
<feature type="compositionally biased region" description="Polar residues" evidence="2">
    <location>
        <begin position="667"/>
        <end position="682"/>
    </location>
</feature>
<dbReference type="PANTHER" id="PTHR10910:SF62">
    <property type="entry name" value="AT07585P-RELATED"/>
    <property type="match status" value="1"/>
</dbReference>
<feature type="compositionally biased region" description="Basic residues" evidence="2">
    <location>
        <begin position="177"/>
        <end position="188"/>
    </location>
</feature>
<dbReference type="SMART" id="SM00552">
    <property type="entry name" value="ADEAMc"/>
    <property type="match status" value="1"/>
</dbReference>
<dbReference type="Gene3D" id="3.30.160.20">
    <property type="match status" value="2"/>
</dbReference>
<name>A0A0K2UCG3_LEPSM</name>
<dbReference type="EMBL" id="HACA01018020">
    <property type="protein sequence ID" value="CDW35381.1"/>
    <property type="molecule type" value="Transcribed_RNA"/>
</dbReference>